<accession>A0A182F4J5</accession>
<dbReference type="GO" id="GO:0045943">
    <property type="term" value="P:positive regulation of transcription by RNA polymerase I"/>
    <property type="evidence" value="ECO:0007669"/>
    <property type="project" value="InterPro"/>
</dbReference>
<dbReference type="InterPro" id="IPR053826">
    <property type="entry name" value="WDR75"/>
</dbReference>
<keyword evidence="4" id="KW-0698">rRNA processing</keyword>
<keyword evidence="12" id="KW-1185">Reference proteome</keyword>
<feature type="domain" description="CHK kinase-like" evidence="10">
    <location>
        <begin position="1053"/>
        <end position="1255"/>
    </location>
</feature>
<dbReference type="SUPFAM" id="SSF56112">
    <property type="entry name" value="Protein kinase-like (PK-like)"/>
    <property type="match status" value="2"/>
</dbReference>
<evidence type="ECO:0000259" key="10">
    <source>
        <dbReference type="SMART" id="SM00587"/>
    </source>
</evidence>
<dbReference type="Pfam" id="PF23869">
    <property type="entry name" value="Beta-prop_WDR75_1st"/>
    <property type="match status" value="1"/>
</dbReference>
<evidence type="ECO:0000313" key="11">
    <source>
        <dbReference type="EnsemblMetazoa" id="AALB001385-PA"/>
    </source>
</evidence>
<dbReference type="VEuPathDB" id="VectorBase:AALB20_028439"/>
<dbReference type="Pfam" id="PF23769">
    <property type="entry name" value="Beta-prop_WDR75_2nd"/>
    <property type="match status" value="2"/>
</dbReference>
<sequence>MCLEVSKSVNRESNGKQTEHKMEEAPNDGFRIRRVAGGSIVSHPPLFSADGNLLFVINEKSILAISANTGEFVRNYENTVTAGQLIGMCMDQSESKYIYGCTSDALILCWKIGSGVLHEKYEVQLRTEFCVESFHIMYDGYGGFTFLLHGRLDRTVVAQYCPRTRTVLQLMHLTIHDKKDHPDNTLSANKGQYLKVLIASGGAGLNFFAYVGEYHWNWVVLKSKPIFNTRPHIGRVKPVLVTCHPTEPIVAVGDMLGRITLYRDFLVTRSPVYEQYHWHPHAVQCLAFTGSGTHFYSGGSERVLVKWKIGQHEKADLVPRVTDSIAHVAVGPENLKIALCTSDNSIRVLNAFHKPIATVQSFSKISNDVPGAALFPIGLRTNPRTQAIVLNGRVGCIQFFSTYTNSLLYTLDITLRNYNTNEDRSIIHNTVVTNVALNAHWLATVEHWTDYHSSTETRLKFWKYDESRQIYSLNTSIENVHLGGVSGLEFSNHVRERDVQCASAGLRDNRIKLWSVEEVQQTGGNDKLVWSCTGLVQYRNLPVRSISFSQDCSLLAAGFGNVLCAWNTDTLKLKCALSAPSGFDGCVNRVVVTVPERKTTPKKQSSSRYEEARRKIIAEMVELMQGKTDSSIVRNVTDNRRKTASSRLLSARKEVADGVRDDITETQKGIIFHKIQASSLLNLFKKASLFSSFGIGCKTSSGMKRRIDEKLLASSRTSRTAERGLYGLINGLSTGNKYRALQKVHNVERFHYFSRSGGLRHVFAINPKEVRTQVSQKEATSYTAGKSTVVPVKTAAQIRNVLFCNGPYSHLVVVSTENRLMVWNLLSLKLQVSVALSIERIALDPFTNLIATFTDNNELYVFLPNIPMPLYHRERLPKVYGAVWIPRRYPRSQSLNVDWQATSQLFFLNDKQELLHLVSDHDEESLGPVMCMNEAVLGPNTPFAAMLAKQSTGSNVQTNVRSGLTIGMPGKSAVKEYQNEPKREVLIPLRGTAIQLFLKTLPTKIPTLQQYLQSIGTANKEANMYRELLPKMDEFSRFAPRCYYVETKANFTLVLENLQTQGFTSIASDSMGIFDRQHLQCALVALAKFHSASLLLEAKTDRSLPHLVPGVLDENAWKRTENNPRVEELNNAIEVLLELVKVTERDNPELPSIIERLPGFVEQIYELVKPSTEYKNVACHGDLWASNLMFRYEDGDSMRQPVECLIIDFQFARYVPPAYDVNMLITLTTNGEFRQQHYSELISFYFDHLAEELAKHEGHNLLPKNEEFLASCTKYRTSALIENFLMNHVTLLPRSKVDHIFSSTECYEAFSGKAKIRMCLEVLRDNAAYRDRLAVPTPEILSAEDVRIVVKNSTGTEAKVVGFCVKRMSEEPIGYLADHLTLCIEIAPTDSKLIANGERTKVADQSNGLAPPDNKLQFFVKLLPEANPKQAEYIEEMGCFRKEIDVYGVLLPEMLRHTRGIEPFVPRILHTKEHRLIVCDDLRQQGYSLKLDRESSLLNQSHIEIALRTIAKLHATSLIYEERAGTPLAETCRRLARNGTANMLEENVYINRESYVRTTNVENCIQVLCELTKRIDKYRQADNLEQILAQIPVLVRKIYDFAKPSKVFRNVLNHGDLWCNNIMFKYEPHLNGTQSAAGQPIGAKLVDFQFSRIAPPAYDVMALTMISTLSTFREPLLDSWKHLYYNQLAAYLAANDLEAERVLPRTVFLESCAHYHLAGLIESCMYFHWPPEQDCYEWDESVSDDFDCKTNSTVFVRASIKGFEKYEQYRIRISDMITQIVDKFILDK</sequence>
<evidence type="ECO:0000256" key="1">
    <source>
        <dbReference type="ARBA" id="ARBA00004419"/>
    </source>
</evidence>
<evidence type="ECO:0000256" key="2">
    <source>
        <dbReference type="ARBA" id="ARBA00004604"/>
    </source>
</evidence>
<dbReference type="InterPro" id="IPR001680">
    <property type="entry name" value="WD40_rpt"/>
</dbReference>
<dbReference type="InterPro" id="IPR036322">
    <property type="entry name" value="WD40_repeat_dom_sf"/>
</dbReference>
<keyword evidence="6" id="KW-0677">Repeat</keyword>
<dbReference type="VEuPathDB" id="VectorBase:AALB001385"/>
<dbReference type="Gene3D" id="2.130.10.10">
    <property type="entry name" value="YVTN repeat-like/Quinoprotein amine dehydrogenase"/>
    <property type="match status" value="2"/>
</dbReference>
<dbReference type="SUPFAM" id="SSF50978">
    <property type="entry name" value="WD40 repeat-like"/>
    <property type="match status" value="1"/>
</dbReference>
<dbReference type="InterPro" id="IPR015943">
    <property type="entry name" value="WD40/YVTN_repeat-like_dom_sf"/>
</dbReference>
<evidence type="ECO:0000256" key="7">
    <source>
        <dbReference type="ARBA" id="ARBA00023163"/>
    </source>
</evidence>
<feature type="region of interest" description="Disordered" evidence="9">
    <location>
        <begin position="1"/>
        <end position="25"/>
    </location>
</feature>
<proteinExistence type="predicted"/>
<evidence type="ECO:0000256" key="4">
    <source>
        <dbReference type="ARBA" id="ARBA00022552"/>
    </source>
</evidence>
<dbReference type="SMART" id="SM00320">
    <property type="entry name" value="WD40"/>
    <property type="match status" value="6"/>
</dbReference>
<protein>
    <submittedName>
        <fullName evidence="11">WD_REPEATS_REGION domain-containing protein</fullName>
    </submittedName>
</protein>
<evidence type="ECO:0000256" key="5">
    <source>
        <dbReference type="ARBA" id="ARBA00022574"/>
    </source>
</evidence>
<dbReference type="SMART" id="SM00587">
    <property type="entry name" value="CHK"/>
    <property type="match status" value="2"/>
</dbReference>
<dbReference type="GO" id="GO:0005776">
    <property type="term" value="C:autophagosome"/>
    <property type="evidence" value="ECO:0007669"/>
    <property type="project" value="UniProtKB-SubCell"/>
</dbReference>
<dbReference type="GO" id="GO:2000234">
    <property type="term" value="P:positive regulation of rRNA processing"/>
    <property type="evidence" value="ECO:0007669"/>
    <property type="project" value="TreeGrafter"/>
</dbReference>
<dbReference type="InterPro" id="IPR015897">
    <property type="entry name" value="CHK_kinase-like"/>
</dbReference>
<reference evidence="11" key="2">
    <citation type="submission" date="2022-08" db="UniProtKB">
        <authorList>
            <consortium name="EnsemblMetazoa"/>
        </authorList>
    </citation>
    <scope>IDENTIFICATION</scope>
    <source>
        <strain evidence="11">STECLA/ALBI9_A</strain>
    </source>
</reference>
<dbReference type="GO" id="GO:0006364">
    <property type="term" value="P:rRNA processing"/>
    <property type="evidence" value="ECO:0007669"/>
    <property type="project" value="UniProtKB-KW"/>
</dbReference>
<name>A0A182F4J5_ANOAL</name>
<keyword evidence="3" id="KW-0690">Ribosome biogenesis</keyword>
<organism evidence="11 12">
    <name type="scientific">Anopheles albimanus</name>
    <name type="common">New world malaria mosquito</name>
    <dbReference type="NCBI Taxonomy" id="7167"/>
    <lineage>
        <taxon>Eukaryota</taxon>
        <taxon>Metazoa</taxon>
        <taxon>Ecdysozoa</taxon>
        <taxon>Arthropoda</taxon>
        <taxon>Hexapoda</taxon>
        <taxon>Insecta</taxon>
        <taxon>Pterygota</taxon>
        <taxon>Neoptera</taxon>
        <taxon>Endopterygota</taxon>
        <taxon>Diptera</taxon>
        <taxon>Nematocera</taxon>
        <taxon>Culicoidea</taxon>
        <taxon>Culicidae</taxon>
        <taxon>Anophelinae</taxon>
        <taxon>Anopheles</taxon>
    </lineage>
</organism>
<evidence type="ECO:0000256" key="8">
    <source>
        <dbReference type="ARBA" id="ARBA00023242"/>
    </source>
</evidence>
<evidence type="ECO:0000256" key="6">
    <source>
        <dbReference type="ARBA" id="ARBA00022737"/>
    </source>
</evidence>
<dbReference type="InterPro" id="IPR004119">
    <property type="entry name" value="EcKL"/>
</dbReference>
<evidence type="ECO:0000313" key="12">
    <source>
        <dbReference type="Proteomes" id="UP000069272"/>
    </source>
</evidence>
<keyword evidence="7" id="KW-0804">Transcription</keyword>
<evidence type="ECO:0000256" key="9">
    <source>
        <dbReference type="SAM" id="MobiDB-lite"/>
    </source>
</evidence>
<dbReference type="GO" id="GO:0003723">
    <property type="term" value="F:RNA binding"/>
    <property type="evidence" value="ECO:0007669"/>
    <property type="project" value="InterPro"/>
</dbReference>
<feature type="domain" description="CHK kinase-like" evidence="10">
    <location>
        <begin position="1477"/>
        <end position="1694"/>
    </location>
</feature>
<dbReference type="InterPro" id="IPR011009">
    <property type="entry name" value="Kinase-like_dom_sf"/>
</dbReference>
<dbReference type="Proteomes" id="UP000069272">
    <property type="component" value="Chromosome 2L"/>
</dbReference>
<dbReference type="STRING" id="7167.A0A182F4J5"/>
<dbReference type="PANTHER" id="PTHR44215">
    <property type="entry name" value="WD REPEAT-CONTAINING PROTEIN 75"/>
    <property type="match status" value="1"/>
</dbReference>
<dbReference type="InterPro" id="IPR057644">
    <property type="entry name" value="Beta-prop_WDR75_2nd"/>
</dbReference>
<feature type="compositionally biased region" description="Basic and acidic residues" evidence="9">
    <location>
        <begin position="9"/>
        <end position="24"/>
    </location>
</feature>
<evidence type="ECO:0000256" key="3">
    <source>
        <dbReference type="ARBA" id="ARBA00022517"/>
    </source>
</evidence>
<comment type="subcellular location">
    <subcellularLocation>
        <location evidence="1">Cytoplasmic vesicle</location>
        <location evidence="1">Autophagosome</location>
    </subcellularLocation>
    <subcellularLocation>
        <location evidence="2">Nucleus</location>
        <location evidence="2">Nucleolus</location>
    </subcellularLocation>
</comment>
<dbReference type="EnsemblMetazoa" id="AALB001385-RA">
    <property type="protein sequence ID" value="AALB001385-PA"/>
    <property type="gene ID" value="AALB001385"/>
</dbReference>
<dbReference type="VEuPathDB" id="VectorBase:AALB20_038785"/>
<dbReference type="GO" id="GO:0032040">
    <property type="term" value="C:small-subunit processome"/>
    <property type="evidence" value="ECO:0007669"/>
    <property type="project" value="InterPro"/>
</dbReference>
<dbReference type="PANTHER" id="PTHR44215:SF1">
    <property type="entry name" value="WD REPEAT-CONTAINING PROTEIN 75"/>
    <property type="match status" value="1"/>
</dbReference>
<keyword evidence="5" id="KW-0853">WD repeat</keyword>
<keyword evidence="8" id="KW-0539">Nucleus</keyword>
<dbReference type="Pfam" id="PF02958">
    <property type="entry name" value="EcKL"/>
    <property type="match status" value="2"/>
</dbReference>
<dbReference type="VEuPathDB" id="VectorBase:AALB20_029778"/>
<dbReference type="Gene3D" id="3.90.1200.10">
    <property type="match status" value="2"/>
</dbReference>
<reference evidence="11 12" key="1">
    <citation type="journal article" date="2017" name="G3 (Bethesda)">
        <title>The Physical Genome Mapping of Anopheles albimanus Corrected Scaffold Misassemblies and Identified Interarm Rearrangements in Genus Anopheles.</title>
        <authorList>
            <person name="Artemov G.N."/>
            <person name="Peery A.N."/>
            <person name="Jiang X."/>
            <person name="Tu Z."/>
            <person name="Stegniy V.N."/>
            <person name="Sharakhova M.V."/>
            <person name="Sharakhov I.V."/>
        </authorList>
    </citation>
    <scope>NUCLEOTIDE SEQUENCE [LARGE SCALE GENOMIC DNA]</scope>
    <source>
        <strain evidence="11 12">ALBI9_A</strain>
    </source>
</reference>